<protein>
    <submittedName>
        <fullName evidence="3">Uncharacterized protein</fullName>
    </submittedName>
</protein>
<gene>
    <name evidence="3" type="ORF">dnm_049290</name>
</gene>
<feature type="signal peptide" evidence="2">
    <location>
        <begin position="1"/>
        <end position="27"/>
    </location>
</feature>
<keyword evidence="4" id="KW-1185">Reference proteome</keyword>
<accession>A0A975BNN8</accession>
<feature type="transmembrane region" description="Helical" evidence="1">
    <location>
        <begin position="1317"/>
        <end position="1338"/>
    </location>
</feature>
<keyword evidence="1" id="KW-0472">Membrane</keyword>
<keyword evidence="1" id="KW-0812">Transmembrane</keyword>
<dbReference type="KEGG" id="dmm:dnm_049290"/>
<dbReference type="RefSeq" id="WP_207683444.1">
    <property type="nucleotide sequence ID" value="NZ_CP061800.1"/>
</dbReference>
<evidence type="ECO:0000313" key="4">
    <source>
        <dbReference type="Proteomes" id="UP000663722"/>
    </source>
</evidence>
<dbReference type="EMBL" id="CP061800">
    <property type="protein sequence ID" value="QTA88882.1"/>
    <property type="molecule type" value="Genomic_DNA"/>
</dbReference>
<evidence type="ECO:0000256" key="2">
    <source>
        <dbReference type="SAM" id="SignalP"/>
    </source>
</evidence>
<feature type="transmembrane region" description="Helical" evidence="1">
    <location>
        <begin position="673"/>
        <end position="691"/>
    </location>
</feature>
<name>A0A975BNN8_9BACT</name>
<reference evidence="3" key="1">
    <citation type="journal article" date="2021" name="Microb. Physiol.">
        <title>Proteogenomic Insights into the Physiology of Marine, Sulfate-Reducing, Filamentous Desulfonema limicola and Desulfonema magnum.</title>
        <authorList>
            <person name="Schnaars V."/>
            <person name="Wohlbrand L."/>
            <person name="Scheve S."/>
            <person name="Hinrichs C."/>
            <person name="Reinhardt R."/>
            <person name="Rabus R."/>
        </authorList>
    </citation>
    <scope>NUCLEOTIDE SEQUENCE</scope>
    <source>
        <strain evidence="3">4be13</strain>
    </source>
</reference>
<feature type="transmembrane region" description="Helical" evidence="1">
    <location>
        <begin position="1184"/>
        <end position="1205"/>
    </location>
</feature>
<evidence type="ECO:0000256" key="1">
    <source>
        <dbReference type="SAM" id="Phobius"/>
    </source>
</evidence>
<dbReference type="Proteomes" id="UP000663722">
    <property type="component" value="Chromosome"/>
</dbReference>
<feature type="transmembrane region" description="Helical" evidence="1">
    <location>
        <begin position="1254"/>
        <end position="1279"/>
    </location>
</feature>
<organism evidence="3 4">
    <name type="scientific">Desulfonema magnum</name>
    <dbReference type="NCBI Taxonomy" id="45655"/>
    <lineage>
        <taxon>Bacteria</taxon>
        <taxon>Pseudomonadati</taxon>
        <taxon>Thermodesulfobacteriota</taxon>
        <taxon>Desulfobacteria</taxon>
        <taxon>Desulfobacterales</taxon>
        <taxon>Desulfococcaceae</taxon>
        <taxon>Desulfonema</taxon>
    </lineage>
</organism>
<feature type="transmembrane region" description="Helical" evidence="1">
    <location>
        <begin position="1217"/>
        <end position="1242"/>
    </location>
</feature>
<feature type="transmembrane region" description="Helical" evidence="1">
    <location>
        <begin position="470"/>
        <end position="487"/>
    </location>
</feature>
<keyword evidence="1" id="KW-1133">Transmembrane helix</keyword>
<sequence length="1376" mass="156557">MFKIRIQVVFIIGIFMAGFFFSLPLFAADSEQTDIPPELANWKSWVLHDTEEQQCPTNYNNGQISRCTWPSRLNLFIESNRGRFEQEWLIFAKAWVPLPGSPKIWPGHVRLDYKNVPVMNRHSVPCIGMVPGEHRAEGIFEWSEMPEMIRIPPDIGLVNLFINNQPVASPVLDKNGQLWLQKQAVSQDEEDRLDVKIYRLLNDTIPMEVTTHLQLNISGRAREVRLEEVLLQNAIPMRLKSRLPARITPEHGLMIQARPGRWEIRILTRFESPVYEIGPVKGMFGQEIWSFKSQHHLRMTEIKGVSSVEPAQTDTPSEWRKFPAYIIQPGAKMILKEIRRGDPEPAPDRLNLHRIWWLDFDGNGFTIQDKITGTLKRQWYLSMNPPGILGRVSADGTDQLITVQADKKPGVELRRGELSLVADSRFDASARTVPAVGWDHDFQKVSGVMNLPPGWRVLTAQGVDVLPGTWFQRWTLLDFFIVLIIGISVLKLRSRGYGILALVTMVLIYHEPGAPRFVWLHLLAAMALLRVLPEGWIKKLVMLWGIGSVIVLLVAAIPFMVQQMRWGIYPQLELAREITRDSLSYSTKNEQYMSSESVPQVKSYSDSSSQWAKQEKSLYHRKQAVFKQDPNALIQTGPGLPAWKWRSVSMRWNGPVDKDQHIRLWLLSPFTNLVLSFLRVMLLGFFIFSLTDLRHWWQEMNKKLNPAVLTLAFLMLWGTFSNAESGARDANTSDSGKDSNLEFQISNFSPYPPKELLQELRDRLLEKPDCLPSCADCNRMELKVSPDSLQILLQIHAACETAVPLPGSSESWIPDEVFLNLNQQSAKALARDAEGLLWTRVPQGIHTITLMGKTGRGNSVQIPLPLKPHRAVFTSEGWDVQGIRENGTVETGIQLTRVKKNARDNFTGQNNTLPPFLHVERVLHLGLTWEISTTIRRLTPAGIPVVVSMPLIEGESVTTAGIHVEKGQAMINMDARAKEITWTSALDMSPEIRLQAPQSVPWTETWVLDASPIWHCETSGISVIHHQDEAGHWRPKWRPWPGESVQIEISRPKAIPGQLLTIDSAHLQWTPGQPRDKIVNKAGLTLKVRTSRGGQHEITLPEDAQLQLVKINDKSQPIRQEGQKVVIPLRPGSQKIYVEWYQMTSSSLLTEGPEIRIGEQAVNANVTFHMPRNRWILWTAGPRLGPAVLFWSYLFVVLLAALCLGKTTLTPLKIRHWLLLSLGLTQVSPESALLIVGWLLALGLRKKYMPPDHWFFFNGIQLGLTGWTLAAFIALYEAIRKGLLGIPRMQISGNGSGNFYLHWTQDRIEAMMPQPQVFSLPQWVFHLLMLLWSLWLAISLLKWLGWGWNCFIQGKIWRKVSFRRQEQPPPLKGKKC</sequence>
<proteinExistence type="predicted"/>
<feature type="transmembrane region" description="Helical" evidence="1">
    <location>
        <begin position="540"/>
        <end position="561"/>
    </location>
</feature>
<feature type="chain" id="PRO_5036776919" evidence="2">
    <location>
        <begin position="28"/>
        <end position="1376"/>
    </location>
</feature>
<feature type="transmembrane region" description="Helical" evidence="1">
    <location>
        <begin position="494"/>
        <end position="510"/>
    </location>
</feature>
<keyword evidence="2" id="KW-0732">Signal</keyword>
<evidence type="ECO:0000313" key="3">
    <source>
        <dbReference type="EMBL" id="QTA88882.1"/>
    </source>
</evidence>